<dbReference type="Proteomes" id="UP000886751">
    <property type="component" value="Unassembled WGS sequence"/>
</dbReference>
<dbReference type="GO" id="GO:0009252">
    <property type="term" value="P:peptidoglycan biosynthetic process"/>
    <property type="evidence" value="ECO:0007669"/>
    <property type="project" value="UniProtKB-UniRule"/>
</dbReference>
<evidence type="ECO:0000256" key="3">
    <source>
        <dbReference type="ARBA" id="ARBA00022679"/>
    </source>
</evidence>
<evidence type="ECO:0000313" key="11">
    <source>
        <dbReference type="Proteomes" id="UP000886751"/>
    </source>
</evidence>
<dbReference type="Pfam" id="PF00953">
    <property type="entry name" value="Glycos_transf_4"/>
    <property type="match status" value="1"/>
</dbReference>
<keyword evidence="5 7" id="KW-1133">Transmembrane helix</keyword>
<dbReference type="EMBL" id="DXEI01000073">
    <property type="protein sequence ID" value="HIX94734.1"/>
    <property type="molecule type" value="Genomic_DNA"/>
</dbReference>
<evidence type="ECO:0000256" key="4">
    <source>
        <dbReference type="ARBA" id="ARBA00022692"/>
    </source>
</evidence>
<dbReference type="HAMAP" id="MF_00038">
    <property type="entry name" value="MraY"/>
    <property type="match status" value="1"/>
</dbReference>
<comment type="catalytic activity">
    <reaction evidence="7">
        <text>UDP-N-acetyl-alpha-D-muramoyl-L-alanyl-gamma-D-glutamyl-meso-2,6-diaminopimeloyl-D-alanyl-D-alanine + di-trans,octa-cis-undecaprenyl phosphate = di-trans,octa-cis-undecaprenyl diphospho-N-acetyl-alpha-D-muramoyl-L-alanyl-D-glutamyl-meso-2,6-diaminopimeloyl-D-alanyl-D-alanine + UMP</text>
        <dbReference type="Rhea" id="RHEA:28386"/>
        <dbReference type="ChEBI" id="CHEBI:57865"/>
        <dbReference type="ChEBI" id="CHEBI:60392"/>
        <dbReference type="ChEBI" id="CHEBI:61386"/>
        <dbReference type="ChEBI" id="CHEBI:61387"/>
        <dbReference type="EC" id="2.7.8.13"/>
    </reaction>
</comment>
<evidence type="ECO:0000256" key="9">
    <source>
        <dbReference type="PIRSR" id="PIRSR600715-1"/>
    </source>
</evidence>
<dbReference type="PROSITE" id="PS01347">
    <property type="entry name" value="MRAY_1"/>
    <property type="match status" value="1"/>
</dbReference>
<dbReference type="EC" id="2.7.8.13" evidence="7 8"/>
<comment type="pathway">
    <text evidence="7">Cell wall biogenesis; peptidoglycan biosynthesis.</text>
</comment>
<dbReference type="InterPro" id="IPR018480">
    <property type="entry name" value="PNAcMuramoyl-5peptid_Trfase_CS"/>
</dbReference>
<accession>A0A9D2BV98</accession>
<evidence type="ECO:0000256" key="5">
    <source>
        <dbReference type="ARBA" id="ARBA00022989"/>
    </source>
</evidence>
<protein>
    <recommendedName>
        <fullName evidence="7 8">Phospho-N-acetylmuramoyl-pentapeptide-transferase</fullName>
        <ecNumber evidence="7 8">2.7.8.13</ecNumber>
    </recommendedName>
    <alternativeName>
        <fullName evidence="7">UDP-MurNAc-pentapeptide phosphotransferase</fullName>
    </alternativeName>
</protein>
<feature type="transmembrane region" description="Helical" evidence="7">
    <location>
        <begin position="89"/>
        <end position="109"/>
    </location>
</feature>
<gene>
    <name evidence="7 10" type="primary">mraY</name>
    <name evidence="10" type="ORF">H9846_04690</name>
</gene>
<comment type="function">
    <text evidence="7">Catalyzes the initial step of the lipid cycle reactions in the biosynthesis of the cell wall peptidoglycan: transfers peptidoglycan precursor phospho-MurNAc-pentapeptide from UDP-MurNAc-pentapeptide onto the lipid carrier undecaprenyl phosphate, yielding undecaprenyl-pyrophosphoryl-MurNAc-pentapeptide, known as lipid I.</text>
</comment>
<feature type="transmembrane region" description="Helical" evidence="7">
    <location>
        <begin position="161"/>
        <end position="182"/>
    </location>
</feature>
<feature type="transmembrane region" description="Helical" evidence="7">
    <location>
        <begin position="202"/>
        <end position="232"/>
    </location>
</feature>
<keyword evidence="7" id="KW-1003">Cell membrane</keyword>
<feature type="transmembrane region" description="Helical" evidence="7">
    <location>
        <begin position="265"/>
        <end position="287"/>
    </location>
</feature>
<feature type="transmembrane region" description="Helical" evidence="7">
    <location>
        <begin position="7"/>
        <end position="28"/>
    </location>
</feature>
<dbReference type="GO" id="GO:0005886">
    <property type="term" value="C:plasma membrane"/>
    <property type="evidence" value="ECO:0007669"/>
    <property type="project" value="UniProtKB-SubCell"/>
</dbReference>
<feature type="transmembrane region" description="Helical" evidence="7">
    <location>
        <begin position="57"/>
        <end position="77"/>
    </location>
</feature>
<dbReference type="CDD" id="cd06852">
    <property type="entry name" value="GT_MraY"/>
    <property type="match status" value="1"/>
</dbReference>
<dbReference type="PROSITE" id="PS01348">
    <property type="entry name" value="MRAY_2"/>
    <property type="match status" value="1"/>
</dbReference>
<feature type="transmembrane region" description="Helical" evidence="7">
    <location>
        <begin position="317"/>
        <end position="336"/>
    </location>
</feature>
<dbReference type="GO" id="GO:0008963">
    <property type="term" value="F:phospho-N-acetylmuramoyl-pentapeptide-transferase activity"/>
    <property type="evidence" value="ECO:0007669"/>
    <property type="project" value="UniProtKB-UniRule"/>
</dbReference>
<dbReference type="GO" id="GO:0071555">
    <property type="term" value="P:cell wall organization"/>
    <property type="evidence" value="ECO:0007669"/>
    <property type="project" value="UniProtKB-KW"/>
</dbReference>
<comment type="similarity">
    <text evidence="2 7">Belongs to the glycosyltransferase 4 family. MraY subfamily.</text>
</comment>
<evidence type="ECO:0000256" key="1">
    <source>
        <dbReference type="ARBA" id="ARBA00004141"/>
    </source>
</evidence>
<evidence type="ECO:0000256" key="6">
    <source>
        <dbReference type="ARBA" id="ARBA00023136"/>
    </source>
</evidence>
<evidence type="ECO:0000256" key="7">
    <source>
        <dbReference type="HAMAP-Rule" id="MF_00038"/>
    </source>
</evidence>
<feature type="transmembrane region" description="Helical" evidence="7">
    <location>
        <begin position="129"/>
        <end position="149"/>
    </location>
</feature>
<evidence type="ECO:0000256" key="2">
    <source>
        <dbReference type="ARBA" id="ARBA00005583"/>
    </source>
</evidence>
<keyword evidence="3 7" id="KW-0808">Transferase</keyword>
<organism evidence="10 11">
    <name type="scientific">Candidatus Gemmiger excrementipullorum</name>
    <dbReference type="NCBI Taxonomy" id="2838610"/>
    <lineage>
        <taxon>Bacteria</taxon>
        <taxon>Bacillati</taxon>
        <taxon>Bacillota</taxon>
        <taxon>Clostridia</taxon>
        <taxon>Eubacteriales</taxon>
        <taxon>Gemmiger</taxon>
    </lineage>
</organism>
<feature type="binding site" evidence="9">
    <location>
        <position position="183"/>
    </location>
    <ligand>
        <name>Mg(2+)</name>
        <dbReference type="ChEBI" id="CHEBI:18420"/>
    </ligand>
</feature>
<comment type="subcellular location">
    <subcellularLocation>
        <location evidence="7">Cell membrane</location>
        <topology evidence="7">Multi-pass membrane protein</topology>
    </subcellularLocation>
    <subcellularLocation>
        <location evidence="1">Membrane</location>
        <topology evidence="1">Multi-pass membrane protein</topology>
    </subcellularLocation>
</comment>
<keyword evidence="7" id="KW-0131">Cell cycle</keyword>
<dbReference type="NCBIfam" id="TIGR00445">
    <property type="entry name" value="mraY"/>
    <property type="match status" value="1"/>
</dbReference>
<comment type="caution">
    <text evidence="10">The sequence shown here is derived from an EMBL/GenBank/DDBJ whole genome shotgun (WGS) entry which is preliminary data.</text>
</comment>
<keyword evidence="6 7" id="KW-0472">Membrane</keyword>
<dbReference type="InterPro" id="IPR003524">
    <property type="entry name" value="PNAcMuramoyl-5peptid_Trfase"/>
</dbReference>
<sequence>MEQTVSALLAAAAVGGFAVTAVTCWLLIPALHRLHFGQTIREEGPTWHNKKNGTPTMGGLGFIFGILVTLGLVWVIFHSRAPQVLGPQQLAAGMMVLFLAFGSGVIGFLDDFIKVVKHRNLGLTAPQKIVLQVAVTVGFLVGLHALGLLSTQVMLPVFGTVELGVFFYPIAFFGTIFMVNAVNLTDGLDGLCTSVTFVSMLGYLLAGSLLGFVHVSVIASAAAGACAGFLLWNFYPAKVFMGDTGSMFFGGLVTALAFVMDRPELVLFFGIVYIWDAITVVIQRLYFKATHGKRIFKMTPIHHAFEMRGWREVKIDGFFALLAAVGVAMGILYICLV</sequence>
<comment type="cofactor">
    <cofactor evidence="7 9">
        <name>Mg(2+)</name>
        <dbReference type="ChEBI" id="CHEBI:18420"/>
    </cofactor>
</comment>
<evidence type="ECO:0000313" key="10">
    <source>
        <dbReference type="EMBL" id="HIX94734.1"/>
    </source>
</evidence>
<keyword evidence="7" id="KW-0961">Cell wall biogenesis/degradation</keyword>
<dbReference type="PANTHER" id="PTHR22926:SF5">
    <property type="entry name" value="PHOSPHO-N-ACETYLMURAMOYL-PENTAPEPTIDE-TRANSFERASE HOMOLOG"/>
    <property type="match status" value="1"/>
</dbReference>
<keyword evidence="7" id="KW-0573">Peptidoglycan synthesis</keyword>
<dbReference type="GO" id="GO:0008360">
    <property type="term" value="P:regulation of cell shape"/>
    <property type="evidence" value="ECO:0007669"/>
    <property type="project" value="UniProtKB-KW"/>
</dbReference>
<dbReference type="PANTHER" id="PTHR22926">
    <property type="entry name" value="PHOSPHO-N-ACETYLMURAMOYL-PENTAPEPTIDE-TRANSFERASE"/>
    <property type="match status" value="1"/>
</dbReference>
<dbReference type="InterPro" id="IPR000715">
    <property type="entry name" value="Glycosyl_transferase_4"/>
</dbReference>
<dbReference type="GO" id="GO:0046872">
    <property type="term" value="F:metal ion binding"/>
    <property type="evidence" value="ECO:0007669"/>
    <property type="project" value="UniProtKB-KW"/>
</dbReference>
<keyword evidence="7" id="KW-0133">Cell shape</keyword>
<proteinExistence type="inferred from homology"/>
<name>A0A9D2BV98_9FIRM</name>
<keyword evidence="7 9" id="KW-0479">Metal-binding</keyword>
<keyword evidence="7" id="KW-0132">Cell division</keyword>
<feature type="transmembrane region" description="Helical" evidence="7">
    <location>
        <begin position="239"/>
        <end position="259"/>
    </location>
</feature>
<feature type="binding site" evidence="9">
    <location>
        <position position="243"/>
    </location>
    <ligand>
        <name>Mg(2+)</name>
        <dbReference type="ChEBI" id="CHEBI:18420"/>
    </ligand>
</feature>
<keyword evidence="4 7" id="KW-0812">Transmembrane</keyword>
<dbReference type="AlphaFoldDB" id="A0A9D2BV98"/>
<reference evidence="10" key="1">
    <citation type="journal article" date="2021" name="PeerJ">
        <title>Extensive microbial diversity within the chicken gut microbiome revealed by metagenomics and culture.</title>
        <authorList>
            <person name="Gilroy R."/>
            <person name="Ravi A."/>
            <person name="Getino M."/>
            <person name="Pursley I."/>
            <person name="Horton D.L."/>
            <person name="Alikhan N.F."/>
            <person name="Baker D."/>
            <person name="Gharbi K."/>
            <person name="Hall N."/>
            <person name="Watson M."/>
            <person name="Adriaenssens E.M."/>
            <person name="Foster-Nyarko E."/>
            <person name="Jarju S."/>
            <person name="Secka A."/>
            <person name="Antonio M."/>
            <person name="Oren A."/>
            <person name="Chaudhuri R.R."/>
            <person name="La Ragione R."/>
            <person name="Hildebrand F."/>
            <person name="Pallen M.J."/>
        </authorList>
    </citation>
    <scope>NUCLEOTIDE SEQUENCE</scope>
    <source>
        <strain evidence="10">ChiHecec2B26-7398</strain>
    </source>
</reference>
<reference evidence="10" key="2">
    <citation type="submission" date="2021-04" db="EMBL/GenBank/DDBJ databases">
        <authorList>
            <person name="Gilroy R."/>
        </authorList>
    </citation>
    <scope>NUCLEOTIDE SEQUENCE</scope>
    <source>
        <strain evidence="10">ChiHecec2B26-7398</strain>
    </source>
</reference>
<dbReference type="GO" id="GO:0051301">
    <property type="term" value="P:cell division"/>
    <property type="evidence" value="ECO:0007669"/>
    <property type="project" value="UniProtKB-KW"/>
</dbReference>
<keyword evidence="7 9" id="KW-0460">Magnesium</keyword>
<evidence type="ECO:0000256" key="8">
    <source>
        <dbReference type="NCBIfam" id="TIGR00445"/>
    </source>
</evidence>